<feature type="region of interest" description="Disordered" evidence="9">
    <location>
        <begin position="53"/>
        <end position="72"/>
    </location>
</feature>
<dbReference type="AlphaFoldDB" id="A0A0L0FZ75"/>
<dbReference type="RefSeq" id="XP_014155773.1">
    <property type="nucleotide sequence ID" value="XM_014300298.1"/>
</dbReference>
<evidence type="ECO:0000256" key="3">
    <source>
        <dbReference type="ARBA" id="ARBA00022980"/>
    </source>
</evidence>
<gene>
    <name evidence="12" type="ORF">SARC_05831</name>
</gene>
<dbReference type="EMBL" id="KQ241985">
    <property type="protein sequence ID" value="KNC81871.1"/>
    <property type="molecule type" value="Genomic_DNA"/>
</dbReference>
<dbReference type="Gene3D" id="3.30.160.20">
    <property type="match status" value="1"/>
</dbReference>
<dbReference type="PROSITE" id="PS50137">
    <property type="entry name" value="DS_RBD"/>
    <property type="match status" value="1"/>
</dbReference>
<evidence type="ECO:0000256" key="9">
    <source>
        <dbReference type="SAM" id="MobiDB-lite"/>
    </source>
</evidence>
<dbReference type="InterPro" id="IPR014720">
    <property type="entry name" value="dsRBD_dom"/>
</dbReference>
<dbReference type="eggNOG" id="KOG3769">
    <property type="taxonomic scope" value="Eukaryota"/>
</dbReference>
<dbReference type="InterPro" id="IPR044444">
    <property type="entry name" value="Ribosomal_mL44_DSRM_metazoa"/>
</dbReference>
<feature type="compositionally biased region" description="Basic and acidic residues" evidence="9">
    <location>
        <begin position="63"/>
        <end position="72"/>
    </location>
</feature>
<keyword evidence="5" id="KW-0687">Ribonucleoprotein</keyword>
<dbReference type="GO" id="GO:0004525">
    <property type="term" value="F:ribonuclease III activity"/>
    <property type="evidence" value="ECO:0007669"/>
    <property type="project" value="InterPro"/>
</dbReference>
<comment type="subcellular location">
    <subcellularLocation>
        <location evidence="1">Mitochondrion</location>
    </subcellularLocation>
</comment>
<keyword evidence="4" id="KW-0496">Mitochondrion</keyword>
<accession>A0A0L0FZ75</accession>
<keyword evidence="2 8" id="KW-0694">RNA-binding</keyword>
<evidence type="ECO:0000256" key="2">
    <source>
        <dbReference type="ARBA" id="ARBA00022884"/>
    </source>
</evidence>
<evidence type="ECO:0000313" key="12">
    <source>
        <dbReference type="EMBL" id="KNC81871.1"/>
    </source>
</evidence>
<evidence type="ECO:0000256" key="8">
    <source>
        <dbReference type="PROSITE-ProRule" id="PRU00266"/>
    </source>
</evidence>
<dbReference type="GO" id="GO:0006396">
    <property type="term" value="P:RNA processing"/>
    <property type="evidence" value="ECO:0007669"/>
    <property type="project" value="InterPro"/>
</dbReference>
<proteinExistence type="inferred from homology"/>
<dbReference type="CDD" id="cd00593">
    <property type="entry name" value="RIBOc"/>
    <property type="match status" value="1"/>
</dbReference>
<dbReference type="STRING" id="667725.A0A0L0FZ75"/>
<dbReference type="Gene3D" id="1.10.1520.10">
    <property type="entry name" value="Ribonuclease III domain"/>
    <property type="match status" value="1"/>
</dbReference>
<evidence type="ECO:0000259" key="10">
    <source>
        <dbReference type="PROSITE" id="PS50137"/>
    </source>
</evidence>
<dbReference type="OrthoDB" id="67027at2759"/>
<reference evidence="12 13" key="1">
    <citation type="submission" date="2011-02" db="EMBL/GenBank/DDBJ databases">
        <title>The Genome Sequence of Sphaeroforma arctica JP610.</title>
        <authorList>
            <consortium name="The Broad Institute Genome Sequencing Platform"/>
            <person name="Russ C."/>
            <person name="Cuomo C."/>
            <person name="Young S.K."/>
            <person name="Zeng Q."/>
            <person name="Gargeya S."/>
            <person name="Alvarado L."/>
            <person name="Berlin A."/>
            <person name="Chapman S.B."/>
            <person name="Chen Z."/>
            <person name="Freedman E."/>
            <person name="Gellesch M."/>
            <person name="Goldberg J."/>
            <person name="Griggs A."/>
            <person name="Gujja S."/>
            <person name="Heilman E."/>
            <person name="Heiman D."/>
            <person name="Howarth C."/>
            <person name="Mehta T."/>
            <person name="Neiman D."/>
            <person name="Pearson M."/>
            <person name="Roberts A."/>
            <person name="Saif S."/>
            <person name="Shea T."/>
            <person name="Shenoy N."/>
            <person name="Sisk P."/>
            <person name="Stolte C."/>
            <person name="Sykes S."/>
            <person name="White J."/>
            <person name="Yandava C."/>
            <person name="Burger G."/>
            <person name="Gray M.W."/>
            <person name="Holland P.W.H."/>
            <person name="King N."/>
            <person name="Lang F.B.F."/>
            <person name="Roger A.J."/>
            <person name="Ruiz-Trillo I."/>
            <person name="Haas B."/>
            <person name="Nusbaum C."/>
            <person name="Birren B."/>
        </authorList>
    </citation>
    <scope>NUCLEOTIDE SEQUENCE [LARGE SCALE GENOMIC DNA]</scope>
    <source>
        <strain evidence="12 13">JP610</strain>
    </source>
</reference>
<dbReference type="InterPro" id="IPR036389">
    <property type="entry name" value="RNase_III_sf"/>
</dbReference>
<dbReference type="InterPro" id="IPR000999">
    <property type="entry name" value="RNase_III_dom"/>
</dbReference>
<evidence type="ECO:0000256" key="7">
    <source>
        <dbReference type="ARBA" id="ARBA00035187"/>
    </source>
</evidence>
<name>A0A0L0FZ75_9EUKA</name>
<dbReference type="Pfam" id="PF14622">
    <property type="entry name" value="Ribonucleas_3_3"/>
    <property type="match status" value="1"/>
</dbReference>
<dbReference type="Proteomes" id="UP000054560">
    <property type="component" value="Unassembled WGS sequence"/>
</dbReference>
<feature type="domain" description="DRBM" evidence="10">
    <location>
        <begin position="258"/>
        <end position="310"/>
    </location>
</feature>
<feature type="domain" description="RNase III" evidence="11">
    <location>
        <begin position="89"/>
        <end position="215"/>
    </location>
</feature>
<evidence type="ECO:0000259" key="11">
    <source>
        <dbReference type="PROSITE" id="PS50142"/>
    </source>
</evidence>
<protein>
    <recommendedName>
        <fullName evidence="7">Large ribosomal subunit protein mL44</fullName>
    </recommendedName>
</protein>
<dbReference type="GeneID" id="25906335"/>
<sequence>MFLSRGSVGLRRLVATVQLSHIRVPTTVLSRSYVTDPYAFAIPAEKVAADAQKAQGAEAQEDTTEKSRKSRERVTKKAQIWAKRAKADLAAVRHRLGGQLSNSLVQQAVTFPQKDLVEPDNSHLVLLGSCVYGLYVMEHITTIFPNARTTIQKDICDYALHSATLAACGNAYGLASVLQYEKTEETDKDILAADVRTYTAEAMKAIAGALYARAGPETARQFVRETVLFTLSKVDLRDTLQIEKPMQMLSKLPFRNIEYRILNEAGRVTYQPTFYVGVFSDGENLAKGAGHSLTEAKAEAARMAIVNYIFETSNKKVTFPSDKSFDPLSMECLTEADV</sequence>
<dbReference type="GO" id="GO:0003723">
    <property type="term" value="F:RNA binding"/>
    <property type="evidence" value="ECO:0007669"/>
    <property type="project" value="UniProtKB-UniRule"/>
</dbReference>
<dbReference type="PROSITE" id="PS50142">
    <property type="entry name" value="RNASE_3_2"/>
    <property type="match status" value="1"/>
</dbReference>
<evidence type="ECO:0000313" key="13">
    <source>
        <dbReference type="Proteomes" id="UP000054560"/>
    </source>
</evidence>
<dbReference type="SUPFAM" id="SSF69065">
    <property type="entry name" value="RNase III domain-like"/>
    <property type="match status" value="1"/>
</dbReference>
<evidence type="ECO:0000256" key="1">
    <source>
        <dbReference type="ARBA" id="ARBA00004173"/>
    </source>
</evidence>
<dbReference type="SUPFAM" id="SSF54768">
    <property type="entry name" value="dsRNA-binding domain-like"/>
    <property type="match status" value="1"/>
</dbReference>
<comment type="similarity">
    <text evidence="6">Belongs to the ribonuclease III family. Mitochondrion-specific ribosomal protein mL44 subfamily.</text>
</comment>
<evidence type="ECO:0000256" key="4">
    <source>
        <dbReference type="ARBA" id="ARBA00023128"/>
    </source>
</evidence>
<dbReference type="Pfam" id="PF22892">
    <property type="entry name" value="DSRM_MRPL44"/>
    <property type="match status" value="1"/>
</dbReference>
<evidence type="ECO:0000256" key="6">
    <source>
        <dbReference type="ARBA" id="ARBA00024034"/>
    </source>
</evidence>
<keyword evidence="3" id="KW-0689">Ribosomal protein</keyword>
<organism evidence="12 13">
    <name type="scientific">Sphaeroforma arctica JP610</name>
    <dbReference type="NCBI Taxonomy" id="667725"/>
    <lineage>
        <taxon>Eukaryota</taxon>
        <taxon>Ichthyosporea</taxon>
        <taxon>Ichthyophonida</taxon>
        <taxon>Sphaeroforma</taxon>
    </lineage>
</organism>
<keyword evidence="13" id="KW-1185">Reference proteome</keyword>
<evidence type="ECO:0000256" key="5">
    <source>
        <dbReference type="ARBA" id="ARBA00023274"/>
    </source>
</evidence>